<feature type="region of interest" description="Disordered" evidence="1">
    <location>
        <begin position="1"/>
        <end position="47"/>
    </location>
</feature>
<sequence length="74" mass="7741">MSVWSPQPPSPIPAGAMPGVGVAPLPEPEPGPRNGVGRSAIGPAGPSAHVEAFEKTWLSRGAVQSFRMRYRAVH</sequence>
<evidence type="ECO:0000256" key="1">
    <source>
        <dbReference type="SAM" id="MobiDB-lite"/>
    </source>
</evidence>
<dbReference type="AlphaFoldDB" id="A0A9P9XT82"/>
<proteinExistence type="predicted"/>
<dbReference type="EMBL" id="SDAQ01000001">
    <property type="protein sequence ID" value="KAI3559296.1"/>
    <property type="molecule type" value="Genomic_DNA"/>
</dbReference>
<comment type="caution">
    <text evidence="2">The sequence shown here is derived from an EMBL/GenBank/DDBJ whole genome shotgun (WGS) entry which is preliminary data.</text>
</comment>
<evidence type="ECO:0000313" key="3">
    <source>
        <dbReference type="Proteomes" id="UP001056436"/>
    </source>
</evidence>
<dbReference type="Proteomes" id="UP001056436">
    <property type="component" value="Unassembled WGS sequence"/>
</dbReference>
<feature type="compositionally biased region" description="Pro residues" evidence="1">
    <location>
        <begin position="1"/>
        <end position="12"/>
    </location>
</feature>
<gene>
    <name evidence="2" type="ORF">CABS02_00271</name>
</gene>
<organism evidence="2 3">
    <name type="scientific">Colletotrichum abscissum</name>
    <dbReference type="NCBI Taxonomy" id="1671311"/>
    <lineage>
        <taxon>Eukaryota</taxon>
        <taxon>Fungi</taxon>
        <taxon>Dikarya</taxon>
        <taxon>Ascomycota</taxon>
        <taxon>Pezizomycotina</taxon>
        <taxon>Sordariomycetes</taxon>
        <taxon>Hypocreomycetidae</taxon>
        <taxon>Glomerellales</taxon>
        <taxon>Glomerellaceae</taxon>
        <taxon>Colletotrichum</taxon>
        <taxon>Colletotrichum acutatum species complex</taxon>
    </lineage>
</organism>
<name>A0A9P9XT82_9PEZI</name>
<accession>A0A9P9XT82</accession>
<evidence type="ECO:0000313" key="2">
    <source>
        <dbReference type="EMBL" id="KAI3559296.1"/>
    </source>
</evidence>
<protein>
    <submittedName>
        <fullName evidence="2">Uncharacterized protein</fullName>
    </submittedName>
</protein>
<reference evidence="2" key="1">
    <citation type="submission" date="2019-01" db="EMBL/GenBank/DDBJ databases">
        <title>Colletotrichum abscissum LGMF1257.</title>
        <authorList>
            <person name="Baroncelli R."/>
        </authorList>
    </citation>
    <scope>NUCLEOTIDE SEQUENCE</scope>
    <source>
        <strain evidence="2">Ca142</strain>
    </source>
</reference>
<keyword evidence="3" id="KW-1185">Reference proteome</keyword>